<sequence>MKQIVAFFKKVRLRQIVTVFLAGIALFVTTACNTGDVQGARPDNPPVQAGGMNNPHKGGGDGYTQYKASPNASVNGERDRADLQLTYKQLVAANTSADSGLIYPGSETAGAANRNATPSNPEQARPGGLIQREPNLGERVGDRLETVKEAFQDAGSFLKDKANEAQERPELQPNPAKKY</sequence>
<evidence type="ECO:0000313" key="4">
    <source>
        <dbReference type="Proteomes" id="UP000641646"/>
    </source>
</evidence>
<evidence type="ECO:0000256" key="2">
    <source>
        <dbReference type="SAM" id="SignalP"/>
    </source>
</evidence>
<evidence type="ECO:0000313" key="3">
    <source>
        <dbReference type="EMBL" id="MBD2184922.1"/>
    </source>
</evidence>
<gene>
    <name evidence="3" type="ORF">H6G03_28270</name>
</gene>
<reference evidence="3" key="2">
    <citation type="submission" date="2020-08" db="EMBL/GenBank/DDBJ databases">
        <authorList>
            <person name="Chen M."/>
            <person name="Teng W."/>
            <person name="Zhao L."/>
            <person name="Hu C."/>
            <person name="Zhou Y."/>
            <person name="Han B."/>
            <person name="Song L."/>
            <person name="Shu W."/>
        </authorList>
    </citation>
    <scope>NUCLEOTIDE SEQUENCE</scope>
    <source>
        <strain evidence="3">FACHB-1375</strain>
    </source>
</reference>
<dbReference type="PROSITE" id="PS51257">
    <property type="entry name" value="PROKAR_LIPOPROTEIN"/>
    <property type="match status" value="1"/>
</dbReference>
<reference evidence="3" key="1">
    <citation type="journal article" date="2015" name="ISME J.">
        <title>Draft Genome Sequence of Streptomyces incarnatus NRRL8089, which Produces the Nucleoside Antibiotic Sinefungin.</title>
        <authorList>
            <person name="Oshima K."/>
            <person name="Hattori M."/>
            <person name="Shimizu H."/>
            <person name="Fukuda K."/>
            <person name="Nemoto M."/>
            <person name="Inagaki K."/>
            <person name="Tamura T."/>
        </authorList>
    </citation>
    <scope>NUCLEOTIDE SEQUENCE</scope>
    <source>
        <strain evidence="3">FACHB-1375</strain>
    </source>
</reference>
<protein>
    <recommendedName>
        <fullName evidence="5">Lipoprotein</fullName>
    </recommendedName>
</protein>
<dbReference type="EMBL" id="JACJPW010000099">
    <property type="protein sequence ID" value="MBD2184922.1"/>
    <property type="molecule type" value="Genomic_DNA"/>
</dbReference>
<dbReference type="InterPro" id="IPR046599">
    <property type="entry name" value="DUF6658"/>
</dbReference>
<dbReference type="Pfam" id="PF20363">
    <property type="entry name" value="DUF6658"/>
    <property type="match status" value="1"/>
</dbReference>
<accession>A0A926VJA0</accession>
<keyword evidence="2" id="KW-0732">Signal</keyword>
<feature type="signal peptide" evidence="2">
    <location>
        <begin position="1"/>
        <end position="30"/>
    </location>
</feature>
<dbReference type="Proteomes" id="UP000641646">
    <property type="component" value="Unassembled WGS sequence"/>
</dbReference>
<organism evidence="3 4">
    <name type="scientific">Aerosakkonema funiforme FACHB-1375</name>
    <dbReference type="NCBI Taxonomy" id="2949571"/>
    <lineage>
        <taxon>Bacteria</taxon>
        <taxon>Bacillati</taxon>
        <taxon>Cyanobacteriota</taxon>
        <taxon>Cyanophyceae</taxon>
        <taxon>Oscillatoriophycideae</taxon>
        <taxon>Aerosakkonematales</taxon>
        <taxon>Aerosakkonemataceae</taxon>
        <taxon>Aerosakkonema</taxon>
    </lineage>
</organism>
<evidence type="ECO:0008006" key="5">
    <source>
        <dbReference type="Google" id="ProtNLM"/>
    </source>
</evidence>
<proteinExistence type="predicted"/>
<feature type="chain" id="PRO_5037230883" description="Lipoprotein" evidence="2">
    <location>
        <begin position="31"/>
        <end position="179"/>
    </location>
</feature>
<keyword evidence="4" id="KW-1185">Reference proteome</keyword>
<dbReference type="AlphaFoldDB" id="A0A926VJA0"/>
<feature type="compositionally biased region" description="Basic and acidic residues" evidence="1">
    <location>
        <begin position="158"/>
        <end position="170"/>
    </location>
</feature>
<evidence type="ECO:0000256" key="1">
    <source>
        <dbReference type="SAM" id="MobiDB-lite"/>
    </source>
</evidence>
<feature type="region of interest" description="Disordered" evidence="1">
    <location>
        <begin position="99"/>
        <end position="179"/>
    </location>
</feature>
<feature type="compositionally biased region" description="Basic and acidic residues" evidence="1">
    <location>
        <begin position="135"/>
        <end position="151"/>
    </location>
</feature>
<name>A0A926VJA0_9CYAN</name>
<comment type="caution">
    <text evidence="3">The sequence shown here is derived from an EMBL/GenBank/DDBJ whole genome shotgun (WGS) entry which is preliminary data.</text>
</comment>